<dbReference type="Proteomes" id="UP000825729">
    <property type="component" value="Unassembled WGS sequence"/>
</dbReference>
<keyword evidence="2" id="KW-1185">Reference proteome</keyword>
<protein>
    <submittedName>
        <fullName evidence="1">Uncharacterized protein</fullName>
    </submittedName>
</protein>
<reference evidence="1 2" key="1">
    <citation type="submission" date="2021-07" db="EMBL/GenBank/DDBJ databases">
        <title>The Aristolochia fimbriata genome: insights into angiosperm evolution, floral development and chemical biosynthesis.</title>
        <authorList>
            <person name="Jiao Y."/>
        </authorList>
    </citation>
    <scope>NUCLEOTIDE SEQUENCE [LARGE SCALE GENOMIC DNA]</scope>
    <source>
        <strain evidence="1">IBCAS-2021</strain>
        <tissue evidence="1">Leaf</tissue>
    </source>
</reference>
<dbReference type="AlphaFoldDB" id="A0AAV7EBS8"/>
<comment type="caution">
    <text evidence="1">The sequence shown here is derived from an EMBL/GenBank/DDBJ whole genome shotgun (WGS) entry which is preliminary data.</text>
</comment>
<evidence type="ECO:0000313" key="1">
    <source>
        <dbReference type="EMBL" id="KAG9446300.1"/>
    </source>
</evidence>
<sequence length="182" mass="20598">MGVGEQRDCHPEKPYKPQTKMLCQFTPRLNKTLVYEASMIAYVGLGLVDKLGTCRDVVVPPGLKKWVEDSFVASKAGQPCRWKQALFARERVDRGFYYQEDAPAPHSLLGLVESKKNILQRQNIGREIRIKGRTSGTKEAEGELTTITLSLFWVLAYRPCGRETMTGERKNFAMQMGNLSIK</sequence>
<dbReference type="EMBL" id="JAINDJ010000005">
    <property type="protein sequence ID" value="KAG9446300.1"/>
    <property type="molecule type" value="Genomic_DNA"/>
</dbReference>
<gene>
    <name evidence="1" type="ORF">H6P81_012428</name>
</gene>
<evidence type="ECO:0000313" key="2">
    <source>
        <dbReference type="Proteomes" id="UP000825729"/>
    </source>
</evidence>
<accession>A0AAV7EBS8</accession>
<organism evidence="1 2">
    <name type="scientific">Aristolochia fimbriata</name>
    <name type="common">White veined hardy Dutchman's pipe vine</name>
    <dbReference type="NCBI Taxonomy" id="158543"/>
    <lineage>
        <taxon>Eukaryota</taxon>
        <taxon>Viridiplantae</taxon>
        <taxon>Streptophyta</taxon>
        <taxon>Embryophyta</taxon>
        <taxon>Tracheophyta</taxon>
        <taxon>Spermatophyta</taxon>
        <taxon>Magnoliopsida</taxon>
        <taxon>Magnoliidae</taxon>
        <taxon>Piperales</taxon>
        <taxon>Aristolochiaceae</taxon>
        <taxon>Aristolochia</taxon>
    </lineage>
</organism>
<name>A0AAV7EBS8_ARIFI</name>
<proteinExistence type="predicted"/>